<evidence type="ECO:0000313" key="8">
    <source>
        <dbReference type="Proteomes" id="UP000236370"/>
    </source>
</evidence>
<proteinExistence type="inferred from homology"/>
<comment type="similarity">
    <text evidence="6">Belongs to the ferroportin (FP) (TC 2.A.100) family. SLC40A subfamily.</text>
</comment>
<dbReference type="SMR" id="A0A2J8PRV4"/>
<evidence type="ECO:0000256" key="5">
    <source>
        <dbReference type="ARBA" id="ARBA00023136"/>
    </source>
</evidence>
<evidence type="ECO:0000313" key="7">
    <source>
        <dbReference type="EMBL" id="PNI86764.1"/>
    </source>
</evidence>
<dbReference type="Proteomes" id="UP000236370">
    <property type="component" value="Unassembled WGS sequence"/>
</dbReference>
<feature type="non-terminal residue" evidence="7">
    <location>
        <position position="55"/>
    </location>
</feature>
<comment type="function">
    <text evidence="6">May be involved in iron transport and iron homeostasis.</text>
</comment>
<dbReference type="AlphaFoldDB" id="A0A2J8PRV4"/>
<accession>A0A2J8PRV4</accession>
<keyword evidence="4" id="KW-1133">Transmembrane helix</keyword>
<dbReference type="Pfam" id="PF06963">
    <property type="entry name" value="FPN1"/>
    <property type="match status" value="1"/>
</dbReference>
<keyword evidence="5" id="KW-0472">Membrane</keyword>
<evidence type="ECO:0000256" key="4">
    <source>
        <dbReference type="ARBA" id="ARBA00022989"/>
    </source>
</evidence>
<evidence type="ECO:0000256" key="3">
    <source>
        <dbReference type="ARBA" id="ARBA00022692"/>
    </source>
</evidence>
<keyword evidence="3" id="KW-0812">Transmembrane</keyword>
<gene>
    <name evidence="7" type="ORF">CK820_G0001737</name>
</gene>
<dbReference type="GO" id="GO:0005381">
    <property type="term" value="F:iron ion transmembrane transporter activity"/>
    <property type="evidence" value="ECO:0007669"/>
    <property type="project" value="UniProtKB-UniRule"/>
</dbReference>
<keyword evidence="6" id="KW-0406">Ion transport</keyword>
<comment type="caution">
    <text evidence="7">The sequence shown here is derived from an EMBL/GenBank/DDBJ whole genome shotgun (WGS) entry which is preliminary data.</text>
</comment>
<name>A0A2J8PRV4_PANTR</name>
<dbReference type="EMBL" id="NBAG03000211">
    <property type="protein sequence ID" value="PNI86764.1"/>
    <property type="molecule type" value="Genomic_DNA"/>
</dbReference>
<comment type="subcellular location">
    <subcellularLocation>
        <location evidence="1 6">Membrane</location>
        <topology evidence="1 6">Multi-pass membrane protein</topology>
    </subcellularLocation>
</comment>
<organism evidence="7 8">
    <name type="scientific">Pan troglodytes</name>
    <name type="common">Chimpanzee</name>
    <dbReference type="NCBI Taxonomy" id="9598"/>
    <lineage>
        <taxon>Eukaryota</taxon>
        <taxon>Metazoa</taxon>
        <taxon>Chordata</taxon>
        <taxon>Craniata</taxon>
        <taxon>Vertebrata</taxon>
        <taxon>Euteleostomi</taxon>
        <taxon>Mammalia</taxon>
        <taxon>Eutheria</taxon>
        <taxon>Euarchontoglires</taxon>
        <taxon>Primates</taxon>
        <taxon>Haplorrhini</taxon>
        <taxon>Catarrhini</taxon>
        <taxon>Hominidae</taxon>
        <taxon>Pan</taxon>
    </lineage>
</organism>
<dbReference type="InterPro" id="IPR009716">
    <property type="entry name" value="Ferroportin-1"/>
</dbReference>
<evidence type="ECO:0000256" key="6">
    <source>
        <dbReference type="RuleBase" id="RU365065"/>
    </source>
</evidence>
<sequence>MTRAGDHNRQRGCCGSLADYLTSAKFLLYLGHSLSTWGDRMWHFAVSVFLVELYG</sequence>
<keyword evidence="2 6" id="KW-0813">Transport</keyword>
<dbReference type="GO" id="GO:0016020">
    <property type="term" value="C:membrane"/>
    <property type="evidence" value="ECO:0007669"/>
    <property type="project" value="UniProtKB-SubCell"/>
</dbReference>
<evidence type="ECO:0000256" key="1">
    <source>
        <dbReference type="ARBA" id="ARBA00004141"/>
    </source>
</evidence>
<evidence type="ECO:0000256" key="2">
    <source>
        <dbReference type="ARBA" id="ARBA00022448"/>
    </source>
</evidence>
<reference evidence="7 8" key="1">
    <citation type="submission" date="2017-12" db="EMBL/GenBank/DDBJ databases">
        <title>High-resolution comparative analysis of great ape genomes.</title>
        <authorList>
            <person name="Pollen A."/>
            <person name="Hastie A."/>
            <person name="Hormozdiari F."/>
            <person name="Dougherty M."/>
            <person name="Liu R."/>
            <person name="Chaisson M."/>
            <person name="Hoppe E."/>
            <person name="Hill C."/>
            <person name="Pang A."/>
            <person name="Hillier L."/>
            <person name="Baker C."/>
            <person name="Armstrong J."/>
            <person name="Shendure J."/>
            <person name="Paten B."/>
            <person name="Wilson R."/>
            <person name="Chao H."/>
            <person name="Schneider V."/>
            <person name="Ventura M."/>
            <person name="Kronenberg Z."/>
            <person name="Murali S."/>
            <person name="Gordon D."/>
            <person name="Cantsilieris S."/>
            <person name="Munson K."/>
            <person name="Nelson B."/>
            <person name="Raja A."/>
            <person name="Underwood J."/>
            <person name="Diekhans M."/>
            <person name="Fiddes I."/>
            <person name="Haussler D."/>
            <person name="Eichler E."/>
        </authorList>
    </citation>
    <scope>NUCLEOTIDE SEQUENCE [LARGE SCALE GENOMIC DNA]</scope>
    <source>
        <strain evidence="7">Yerkes chimp pedigree #C0471</strain>
    </source>
</reference>
<protein>
    <recommendedName>
        <fullName evidence="6">Solute carrier family 40 member</fullName>
    </recommendedName>
</protein>